<gene>
    <name evidence="3" type="ORF">HGA13_16560</name>
</gene>
<dbReference type="SUPFAM" id="SSF56059">
    <property type="entry name" value="Glutathione synthetase ATP-binding domain-like"/>
    <property type="match status" value="1"/>
</dbReference>
<dbReference type="Gene3D" id="3.40.50.261">
    <property type="entry name" value="Succinyl-CoA synthetase domains"/>
    <property type="match status" value="2"/>
</dbReference>
<dbReference type="Gene3D" id="3.30.1490.20">
    <property type="entry name" value="ATP-grasp fold, A domain"/>
    <property type="match status" value="1"/>
</dbReference>
<dbReference type="PANTHER" id="PTHR42793">
    <property type="entry name" value="COA BINDING DOMAIN CONTAINING PROTEIN"/>
    <property type="match status" value="1"/>
</dbReference>
<evidence type="ECO:0000313" key="3">
    <source>
        <dbReference type="EMBL" id="NKY34675.1"/>
    </source>
</evidence>
<proteinExistence type="predicted"/>
<dbReference type="AlphaFoldDB" id="A0A846XH58"/>
<name>A0A846XH58_9NOCA</name>
<dbReference type="GO" id="GO:0005524">
    <property type="term" value="F:ATP binding"/>
    <property type="evidence" value="ECO:0007669"/>
    <property type="project" value="UniProtKB-UniRule"/>
</dbReference>
<protein>
    <recommendedName>
        <fullName evidence="2">ATP-grasp domain-containing protein</fullName>
    </recommendedName>
</protein>
<dbReference type="InterPro" id="IPR032875">
    <property type="entry name" value="Succ_CoA_lig_flav_dom"/>
</dbReference>
<keyword evidence="1" id="KW-0067">ATP-binding</keyword>
<dbReference type="Pfam" id="PF13607">
    <property type="entry name" value="Succ_CoA_lig"/>
    <property type="match status" value="1"/>
</dbReference>
<dbReference type="PANTHER" id="PTHR42793:SF1">
    <property type="entry name" value="PEPTIDYL-LYSINE N-ACETYLTRANSFERASE PATZ"/>
    <property type="match status" value="1"/>
</dbReference>
<dbReference type="SUPFAM" id="SSF51735">
    <property type="entry name" value="NAD(P)-binding Rossmann-fold domains"/>
    <property type="match status" value="1"/>
</dbReference>
<organism evidence="3 4">
    <name type="scientific">Nocardia speluncae</name>
    <dbReference type="NCBI Taxonomy" id="419477"/>
    <lineage>
        <taxon>Bacteria</taxon>
        <taxon>Bacillati</taxon>
        <taxon>Actinomycetota</taxon>
        <taxon>Actinomycetes</taxon>
        <taxon>Mycobacteriales</taxon>
        <taxon>Nocardiaceae</taxon>
        <taxon>Nocardia</taxon>
    </lineage>
</organism>
<evidence type="ECO:0000259" key="2">
    <source>
        <dbReference type="PROSITE" id="PS50975"/>
    </source>
</evidence>
<dbReference type="PROSITE" id="PS50975">
    <property type="entry name" value="ATP_GRASP"/>
    <property type="match status" value="1"/>
</dbReference>
<dbReference type="Pfam" id="PF13380">
    <property type="entry name" value="CoA_binding_2"/>
    <property type="match status" value="1"/>
</dbReference>
<dbReference type="Proteomes" id="UP000565715">
    <property type="component" value="Unassembled WGS sequence"/>
</dbReference>
<sequence length="696" mass="72711">MTVVETNSRPTRYDLGALLNPRRIAVVGANDRSEAFTGGTVVNLRRHGFTGEVYPINPRRDVVGGYRAYPDLGALPGPIDQAVIVVKADSVVPMLEEAVAAGAAAAIVISSGFGEGAADADGRRRAAQLQEFLARNPIPILGPSTTGLVNLNDDFVPRAVTNHLEPGRLRTGPVALISQSGAANNAVFNRAQSHGVGIGLAVATGVQANIGVWDIARVAVDDPRITVLAMLVEDLGTPADYESVLRSAVRARKPVVLLRTGRSEVGRSAIATHTGSLAGNWAVEREMMAALGVILAADLDQLWEIAAVATHWGPAPHRRVDLGVIGMSGGEGAVIADHADEAGIAMPDVSTAFTELVGEKLTLAGAGNPFDPTGEAIGRQQNALDAMAGFITRNDYDVHLLALNAQAVPAEGGLLDHLLDRLSATGARIGISYWDIPGYSDGLADRLAAFAGPVLPSSGRMIDAIGAWSRGRAIAPAPEFEQPATPLMAGEVVDYWTARSALSEVGVPFAEAALVHDGQAAMRAARAIGYPVVLKANVESTVHKAVAGLVRLGITEAESLIRHFTELSDAGNGVVVEKAVLSTSSLIVGTVFDPHVGSVVVVGSGGGAAEHLQDTAVCPTRLLTLSAAQDALRRCAMGRFLERREPERFMQVAELLVDLGRAVDGQVISVDLNPVVVTPAGIVALDARIENLEQRP</sequence>
<dbReference type="SUPFAM" id="SSF52210">
    <property type="entry name" value="Succinyl-CoA synthetase domains"/>
    <property type="match status" value="2"/>
</dbReference>
<dbReference type="Gene3D" id="3.40.50.720">
    <property type="entry name" value="NAD(P)-binding Rossmann-like Domain"/>
    <property type="match status" value="1"/>
</dbReference>
<dbReference type="GO" id="GO:0046872">
    <property type="term" value="F:metal ion binding"/>
    <property type="evidence" value="ECO:0007669"/>
    <property type="project" value="InterPro"/>
</dbReference>
<dbReference type="InterPro" id="IPR011761">
    <property type="entry name" value="ATP-grasp"/>
</dbReference>
<comment type="caution">
    <text evidence="3">The sequence shown here is derived from an EMBL/GenBank/DDBJ whole genome shotgun (WGS) entry which is preliminary data.</text>
</comment>
<keyword evidence="1" id="KW-0547">Nucleotide-binding</keyword>
<evidence type="ECO:0000256" key="1">
    <source>
        <dbReference type="PROSITE-ProRule" id="PRU00409"/>
    </source>
</evidence>
<dbReference type="Pfam" id="PF13549">
    <property type="entry name" value="ATP-grasp_5"/>
    <property type="match status" value="1"/>
</dbReference>
<dbReference type="InterPro" id="IPR036291">
    <property type="entry name" value="NAD(P)-bd_dom_sf"/>
</dbReference>
<dbReference type="SMART" id="SM00881">
    <property type="entry name" value="CoA_binding"/>
    <property type="match status" value="1"/>
</dbReference>
<dbReference type="InterPro" id="IPR003781">
    <property type="entry name" value="CoA-bd"/>
</dbReference>
<dbReference type="InterPro" id="IPR013815">
    <property type="entry name" value="ATP_grasp_subdomain_1"/>
</dbReference>
<reference evidence="3 4" key="1">
    <citation type="submission" date="2020-04" db="EMBL/GenBank/DDBJ databases">
        <title>MicrobeNet Type strains.</title>
        <authorList>
            <person name="Nicholson A.C."/>
        </authorList>
    </citation>
    <scope>NUCLEOTIDE SEQUENCE [LARGE SCALE GENOMIC DNA]</scope>
    <source>
        <strain evidence="3 4">DSM 45078</strain>
    </source>
</reference>
<keyword evidence="4" id="KW-1185">Reference proteome</keyword>
<feature type="domain" description="ATP-grasp" evidence="2">
    <location>
        <begin position="499"/>
        <end position="536"/>
    </location>
</feature>
<dbReference type="EMBL" id="JAAXOO010000004">
    <property type="protein sequence ID" value="NKY34675.1"/>
    <property type="molecule type" value="Genomic_DNA"/>
</dbReference>
<dbReference type="InterPro" id="IPR016102">
    <property type="entry name" value="Succinyl-CoA_synth-like"/>
</dbReference>
<dbReference type="RefSeq" id="WP_068046425.1">
    <property type="nucleotide sequence ID" value="NZ_JAAXOO010000004.1"/>
</dbReference>
<dbReference type="Gene3D" id="3.30.470.20">
    <property type="entry name" value="ATP-grasp fold, B domain"/>
    <property type="match status" value="1"/>
</dbReference>
<accession>A0A846XH58</accession>
<evidence type="ECO:0000313" key="4">
    <source>
        <dbReference type="Proteomes" id="UP000565715"/>
    </source>
</evidence>